<evidence type="ECO:0000313" key="3">
    <source>
        <dbReference type="Proteomes" id="UP000625804"/>
    </source>
</evidence>
<reference evidence="2" key="1">
    <citation type="submission" date="2020-06" db="EMBL/GenBank/DDBJ databases">
        <title>A novel thermopfilic bacterium from Erzurum, Turkey.</title>
        <authorList>
            <person name="Adiguzel A."/>
            <person name="Ay H."/>
            <person name="Baltaci M.O."/>
        </authorList>
    </citation>
    <scope>NUCLEOTIDE SEQUENCE</scope>
    <source>
        <strain evidence="2">P2</strain>
    </source>
</reference>
<organism evidence="2 3">
    <name type="scientific">Calidifontibacillus erzurumensis</name>
    <dbReference type="NCBI Taxonomy" id="2741433"/>
    <lineage>
        <taxon>Bacteria</taxon>
        <taxon>Bacillati</taxon>
        <taxon>Bacillota</taxon>
        <taxon>Bacilli</taxon>
        <taxon>Bacillales</taxon>
        <taxon>Bacillaceae</taxon>
        <taxon>Calidifontibacillus/Schinkia group</taxon>
        <taxon>Calidifontibacillus</taxon>
    </lineage>
</organism>
<comment type="caution">
    <text evidence="2">The sequence shown here is derived from an EMBL/GenBank/DDBJ whole genome shotgun (WGS) entry which is preliminary data.</text>
</comment>
<dbReference type="AlphaFoldDB" id="A0A8J8GHV8"/>
<gene>
    <name evidence="2" type="ORF">HR057_13055</name>
</gene>
<keyword evidence="3" id="KW-1185">Reference proteome</keyword>
<dbReference type="Pfam" id="PF13157">
    <property type="entry name" value="Enas"/>
    <property type="match status" value="1"/>
</dbReference>
<dbReference type="RefSeq" id="WP_173731886.1">
    <property type="nucleotide sequence ID" value="NZ_JABTTE010000019.1"/>
</dbReference>
<name>A0A8J8GHV8_9BACI</name>
<evidence type="ECO:0000259" key="1">
    <source>
        <dbReference type="Pfam" id="PF13157"/>
    </source>
</evidence>
<dbReference type="InterPro" id="IPR025055">
    <property type="entry name" value="Ena_core"/>
</dbReference>
<feature type="domain" description="Endospore appendages core" evidence="1">
    <location>
        <begin position="48"/>
        <end position="156"/>
    </location>
</feature>
<dbReference type="Proteomes" id="UP000625804">
    <property type="component" value="Unassembled WGS sequence"/>
</dbReference>
<accession>A0A8J8GHV8</accession>
<proteinExistence type="predicted"/>
<protein>
    <recommendedName>
        <fullName evidence="1">Endospore appendages core domain-containing protein</fullName>
    </recommendedName>
</protein>
<sequence>MQLVSIQILMNYKINKKGDKVIENNLFVRNSCDFSLEQIQQKEYRAIHSNVKKSFMKDRICCEWIVPKGEIQTVFQTAGFKEIYAAGCISYDCGKKPFIIVKFFINHCQVGDEIKVFKDSSVAFNFTKFNKIMISSPENSISDYSCKCENDFQSDYKGKMCIQTRFLSVFSDPEELMIEKNKKSEVW</sequence>
<evidence type="ECO:0000313" key="2">
    <source>
        <dbReference type="EMBL" id="NSL52683.1"/>
    </source>
</evidence>
<dbReference type="EMBL" id="JABTTE010000019">
    <property type="protein sequence ID" value="NSL52683.1"/>
    <property type="molecule type" value="Genomic_DNA"/>
</dbReference>